<proteinExistence type="predicted"/>
<dbReference type="Proteomes" id="UP001472677">
    <property type="component" value="Unassembled WGS sequence"/>
</dbReference>
<dbReference type="EMBL" id="JBBPBM010000029">
    <property type="protein sequence ID" value="KAK8536027.1"/>
    <property type="molecule type" value="Genomic_DNA"/>
</dbReference>
<accession>A0ABR2DDB1</accession>
<evidence type="ECO:0000313" key="1">
    <source>
        <dbReference type="EMBL" id="KAK8536027.1"/>
    </source>
</evidence>
<evidence type="ECO:0000313" key="2">
    <source>
        <dbReference type="Proteomes" id="UP001472677"/>
    </source>
</evidence>
<dbReference type="PANTHER" id="PTHR33710">
    <property type="entry name" value="BNAC02G09200D PROTEIN"/>
    <property type="match status" value="1"/>
</dbReference>
<organism evidence="1 2">
    <name type="scientific">Hibiscus sabdariffa</name>
    <name type="common">roselle</name>
    <dbReference type="NCBI Taxonomy" id="183260"/>
    <lineage>
        <taxon>Eukaryota</taxon>
        <taxon>Viridiplantae</taxon>
        <taxon>Streptophyta</taxon>
        <taxon>Embryophyta</taxon>
        <taxon>Tracheophyta</taxon>
        <taxon>Spermatophyta</taxon>
        <taxon>Magnoliopsida</taxon>
        <taxon>eudicotyledons</taxon>
        <taxon>Gunneridae</taxon>
        <taxon>Pentapetalae</taxon>
        <taxon>rosids</taxon>
        <taxon>malvids</taxon>
        <taxon>Malvales</taxon>
        <taxon>Malvaceae</taxon>
        <taxon>Malvoideae</taxon>
        <taxon>Hibiscus</taxon>
    </lineage>
</organism>
<protein>
    <recommendedName>
        <fullName evidence="3">Reverse transcriptase</fullName>
    </recommendedName>
</protein>
<keyword evidence="2" id="KW-1185">Reference proteome</keyword>
<sequence length="130" mass="14470">MDSSCLLELPIKGGTFTWSNQRSEEEAILKKLNRILVSTDWSSSFPKAIGVLDAALASDHASICLLLKGINKRYRKEFKFEAKWLLEDDCEEVHLQSKGLSLPSASLGHELVRPRSGLNQFYCDAGSGRV</sequence>
<comment type="caution">
    <text evidence="1">The sequence shown here is derived from an EMBL/GenBank/DDBJ whole genome shotgun (WGS) entry which is preliminary data.</text>
</comment>
<evidence type="ECO:0008006" key="3">
    <source>
        <dbReference type="Google" id="ProtNLM"/>
    </source>
</evidence>
<name>A0ABR2DDB1_9ROSI</name>
<reference evidence="1 2" key="1">
    <citation type="journal article" date="2024" name="G3 (Bethesda)">
        <title>Genome assembly of Hibiscus sabdariffa L. provides insights into metabolisms of medicinal natural products.</title>
        <authorList>
            <person name="Kim T."/>
        </authorList>
    </citation>
    <scope>NUCLEOTIDE SEQUENCE [LARGE SCALE GENOMIC DNA]</scope>
    <source>
        <strain evidence="1">TK-2024</strain>
        <tissue evidence="1">Old leaves</tissue>
    </source>
</reference>
<gene>
    <name evidence="1" type="ORF">V6N12_012689</name>
</gene>
<dbReference type="PANTHER" id="PTHR33710:SF79">
    <property type="entry name" value="OS06G0205337 PROTEIN"/>
    <property type="match status" value="1"/>
</dbReference>